<organism evidence="2 3">
    <name type="scientific">Flavobacterium ichthyis</name>
    <dbReference type="NCBI Taxonomy" id="2698827"/>
    <lineage>
        <taxon>Bacteria</taxon>
        <taxon>Pseudomonadati</taxon>
        <taxon>Bacteroidota</taxon>
        <taxon>Flavobacteriia</taxon>
        <taxon>Flavobacteriales</taxon>
        <taxon>Flavobacteriaceae</taxon>
        <taxon>Flavobacterium</taxon>
    </lineage>
</organism>
<protein>
    <submittedName>
        <fullName evidence="2">Peptidoglycan DD-metalloendopeptidase family protein</fullName>
    </submittedName>
</protein>
<proteinExistence type="predicted"/>
<dbReference type="InterPro" id="IPR050570">
    <property type="entry name" value="Cell_wall_metabolism_enzyme"/>
</dbReference>
<evidence type="ECO:0000313" key="2">
    <source>
        <dbReference type="EMBL" id="NBL65901.1"/>
    </source>
</evidence>
<feature type="domain" description="M23ase beta-sheet core" evidence="1">
    <location>
        <begin position="141"/>
        <end position="235"/>
    </location>
</feature>
<dbReference type="Proteomes" id="UP000798602">
    <property type="component" value="Unassembled WGS sequence"/>
</dbReference>
<dbReference type="PANTHER" id="PTHR21666">
    <property type="entry name" value="PEPTIDASE-RELATED"/>
    <property type="match status" value="1"/>
</dbReference>
<dbReference type="RefSeq" id="WP_166537718.1">
    <property type="nucleotide sequence ID" value="NZ_JAABLM010000016.1"/>
</dbReference>
<name>A0ABW9ZAH8_9FLAO</name>
<reference evidence="3" key="1">
    <citation type="submission" date="2020-01" db="EMBL/GenBank/DDBJ databases">
        <title>Sphingomonas sp. strain CSW-10.</title>
        <authorList>
            <person name="Chen W.-M."/>
        </authorList>
    </citation>
    <scope>NUCLEOTIDE SEQUENCE [LARGE SCALE GENOMIC DNA]</scope>
    <source>
        <strain evidence="3">NST-5</strain>
    </source>
</reference>
<comment type="caution">
    <text evidence="2">The sequence shown here is derived from an EMBL/GenBank/DDBJ whole genome shotgun (WGS) entry which is preliminary data.</text>
</comment>
<evidence type="ECO:0000313" key="3">
    <source>
        <dbReference type="Proteomes" id="UP000798602"/>
    </source>
</evidence>
<evidence type="ECO:0000259" key="1">
    <source>
        <dbReference type="Pfam" id="PF01551"/>
    </source>
</evidence>
<dbReference type="Pfam" id="PF01551">
    <property type="entry name" value="Peptidase_M23"/>
    <property type="match status" value="1"/>
</dbReference>
<sequence>MIKNTWLLLFFLNAVSVFSQQRNVKVYHEFVEGKTVVYADNDEFCPVSVLFRSELLNMKSSLKESYILVPAQAKRFAITNLSVVNLKKAFNFKYQSSFFLGDINLKKYDADFPYQLPYESGKSFAVIQGYNGKISHQGEFALDFSMPIGTEVLASRGGIVVDVEDKNTESCPKKACAEFNNFVVIFHDDGTFAEYTHIDTNSARVKKGDRVEAGTVVALSGNVGWSTGPHLHFFVFVPNIETGRQSLKTKFETISGKTEFLAEGKSYNKP</sequence>
<dbReference type="EMBL" id="JAABLM010000016">
    <property type="protein sequence ID" value="NBL65901.1"/>
    <property type="molecule type" value="Genomic_DNA"/>
</dbReference>
<dbReference type="SUPFAM" id="SSF51261">
    <property type="entry name" value="Duplicated hybrid motif"/>
    <property type="match status" value="1"/>
</dbReference>
<dbReference type="InterPro" id="IPR011055">
    <property type="entry name" value="Dup_hybrid_motif"/>
</dbReference>
<dbReference type="PANTHER" id="PTHR21666:SF270">
    <property type="entry name" value="MUREIN HYDROLASE ACTIVATOR ENVC"/>
    <property type="match status" value="1"/>
</dbReference>
<accession>A0ABW9ZAH8</accession>
<keyword evidence="3" id="KW-1185">Reference proteome</keyword>
<dbReference type="Gene3D" id="2.70.70.10">
    <property type="entry name" value="Glucose Permease (Domain IIA)"/>
    <property type="match status" value="1"/>
</dbReference>
<dbReference type="CDD" id="cd12797">
    <property type="entry name" value="M23_peptidase"/>
    <property type="match status" value="1"/>
</dbReference>
<dbReference type="InterPro" id="IPR016047">
    <property type="entry name" value="M23ase_b-sheet_dom"/>
</dbReference>
<gene>
    <name evidence="2" type="ORF">GV828_11880</name>
</gene>